<dbReference type="RefSeq" id="WP_371842168.1">
    <property type="nucleotide sequence ID" value="NZ_JBGMEL010000001.1"/>
</dbReference>
<dbReference type="Proteomes" id="UP001569414">
    <property type="component" value="Unassembled WGS sequence"/>
</dbReference>
<evidence type="ECO:0000313" key="1">
    <source>
        <dbReference type="EMBL" id="MFA0788934.1"/>
    </source>
</evidence>
<organism evidence="1 2">
    <name type="scientific">Microbulbifer echini</name>
    <dbReference type="NCBI Taxonomy" id="1529067"/>
    <lineage>
        <taxon>Bacteria</taxon>
        <taxon>Pseudomonadati</taxon>
        <taxon>Pseudomonadota</taxon>
        <taxon>Gammaproteobacteria</taxon>
        <taxon>Cellvibrionales</taxon>
        <taxon>Microbulbiferaceae</taxon>
        <taxon>Microbulbifer</taxon>
    </lineage>
</organism>
<proteinExistence type="predicted"/>
<evidence type="ECO:0008006" key="3">
    <source>
        <dbReference type="Google" id="ProtNLM"/>
    </source>
</evidence>
<reference evidence="1 2" key="1">
    <citation type="submission" date="2024-08" db="EMBL/GenBank/DDBJ databases">
        <authorList>
            <person name="Ishaq N."/>
        </authorList>
    </citation>
    <scope>NUCLEOTIDE SEQUENCE [LARGE SCALE GENOMIC DNA]</scope>
    <source>
        <strain evidence="1 2">JCM 30400</strain>
    </source>
</reference>
<comment type="caution">
    <text evidence="1">The sequence shown here is derived from an EMBL/GenBank/DDBJ whole genome shotgun (WGS) entry which is preliminary data.</text>
</comment>
<name>A0ABV4NHK4_9GAMM</name>
<dbReference type="EMBL" id="JBGMEL010000001">
    <property type="protein sequence ID" value="MFA0788934.1"/>
    <property type="molecule type" value="Genomic_DNA"/>
</dbReference>
<dbReference type="InterPro" id="IPR027417">
    <property type="entry name" value="P-loop_NTPase"/>
</dbReference>
<dbReference type="SUPFAM" id="SSF52540">
    <property type="entry name" value="P-loop containing nucleoside triphosphate hydrolases"/>
    <property type="match status" value="1"/>
</dbReference>
<keyword evidence="2" id="KW-1185">Reference proteome</keyword>
<dbReference type="Gene3D" id="3.40.50.300">
    <property type="entry name" value="P-loop containing nucleotide triphosphate hydrolases"/>
    <property type="match status" value="1"/>
</dbReference>
<gene>
    <name evidence="1" type="ORF">ACCI51_00135</name>
</gene>
<sequence length="333" mass="37698">MIVYFHIGTHKTGTTSIQSLLHNNKDKLFENGILYPESGSTKTNAHHNLVYESVSSWKYKSAFGGWSELEREVSEKQCDKVVLSAENFSGYYKSSQVISDILFFCEKLNAKPVIVVTIRPQVEYIDSIYSQNCATGYESRKYDEFLMGCLSDPAFKFEVLLGRWFDAFSDVRVLDYTKFPENENFSSFFSAIDCNVVFSVPEGASPLNSRRSAHVVEFCRKANEVLAGSKYLRPEVRHRVISKVASLTALKFEDSSPFLGMDKRKARLVDGVFSLQNHDFFRRRLGGEILFNNLDVSKGRSNKSSVLDVESSGKECFGSFMSIYTDALMEVVS</sequence>
<evidence type="ECO:0000313" key="2">
    <source>
        <dbReference type="Proteomes" id="UP001569414"/>
    </source>
</evidence>
<accession>A0ABV4NHK4</accession>
<protein>
    <recommendedName>
        <fullName evidence="3">Sulfotransferase family protein</fullName>
    </recommendedName>
</protein>